<organism evidence="5 6">
    <name type="scientific">Allacma fusca</name>
    <dbReference type="NCBI Taxonomy" id="39272"/>
    <lineage>
        <taxon>Eukaryota</taxon>
        <taxon>Metazoa</taxon>
        <taxon>Ecdysozoa</taxon>
        <taxon>Arthropoda</taxon>
        <taxon>Hexapoda</taxon>
        <taxon>Collembola</taxon>
        <taxon>Symphypleona</taxon>
        <taxon>Sminthuridae</taxon>
        <taxon>Allacma</taxon>
    </lineage>
</organism>
<gene>
    <name evidence="5" type="ORF">AFUS01_LOCUS27996</name>
</gene>
<proteinExistence type="predicted"/>
<dbReference type="InterPro" id="IPR047016">
    <property type="entry name" value="RGS6/7/9/11"/>
</dbReference>
<evidence type="ECO:0000313" key="5">
    <source>
        <dbReference type="EMBL" id="CAG7817424.1"/>
    </source>
</evidence>
<evidence type="ECO:0000256" key="1">
    <source>
        <dbReference type="ARBA" id="ARBA00022700"/>
    </source>
</evidence>
<dbReference type="SMART" id="SM00224">
    <property type="entry name" value="GGL"/>
    <property type="match status" value="1"/>
</dbReference>
<dbReference type="SMART" id="SM01224">
    <property type="entry name" value="G_gamma"/>
    <property type="match status" value="1"/>
</dbReference>
<evidence type="ECO:0000259" key="3">
    <source>
        <dbReference type="PROSITE" id="PS50132"/>
    </source>
</evidence>
<feature type="domain" description="G protein gamma" evidence="2">
    <location>
        <begin position="198"/>
        <end position="263"/>
    </location>
</feature>
<accession>A0A8J2PKV6</accession>
<dbReference type="Pfam" id="PF18148">
    <property type="entry name" value="RGS_DHEX"/>
    <property type="match status" value="1"/>
</dbReference>
<evidence type="ECO:0000259" key="2">
    <source>
        <dbReference type="PROSITE" id="PS50058"/>
    </source>
</evidence>
<evidence type="ECO:0000259" key="4">
    <source>
        <dbReference type="PROSITE" id="PS50186"/>
    </source>
</evidence>
<dbReference type="InterPro" id="IPR015898">
    <property type="entry name" value="G-protein_gamma-like_dom"/>
</dbReference>
<evidence type="ECO:0000313" key="6">
    <source>
        <dbReference type="Proteomes" id="UP000708208"/>
    </source>
</evidence>
<dbReference type="SMART" id="SM00049">
    <property type="entry name" value="DEP"/>
    <property type="match status" value="1"/>
</dbReference>
<dbReference type="EMBL" id="CAJVCH010393935">
    <property type="protein sequence ID" value="CAG7817424.1"/>
    <property type="molecule type" value="Genomic_DNA"/>
</dbReference>
<name>A0A8J2PKV6_9HEXA</name>
<feature type="domain" description="DEP" evidence="4">
    <location>
        <begin position="4"/>
        <end position="80"/>
    </location>
</feature>
<dbReference type="CDD" id="cd00068">
    <property type="entry name" value="GGL"/>
    <property type="match status" value="1"/>
</dbReference>
<dbReference type="PROSITE" id="PS50186">
    <property type="entry name" value="DEP"/>
    <property type="match status" value="1"/>
</dbReference>
<dbReference type="GO" id="GO:0043005">
    <property type="term" value="C:neuron projection"/>
    <property type="evidence" value="ECO:0007669"/>
    <property type="project" value="TreeGrafter"/>
</dbReference>
<dbReference type="SMART" id="SM00315">
    <property type="entry name" value="RGS"/>
    <property type="match status" value="1"/>
</dbReference>
<dbReference type="Pfam" id="PF00610">
    <property type="entry name" value="DEP"/>
    <property type="match status" value="1"/>
</dbReference>
<reference evidence="5" key="1">
    <citation type="submission" date="2021-06" db="EMBL/GenBank/DDBJ databases">
        <authorList>
            <person name="Hodson N. C."/>
            <person name="Mongue J. A."/>
            <person name="Jaron S. K."/>
        </authorList>
    </citation>
    <scope>NUCLEOTIDE SEQUENCE</scope>
</reference>
<dbReference type="GO" id="GO:0035556">
    <property type="term" value="P:intracellular signal transduction"/>
    <property type="evidence" value="ECO:0007669"/>
    <property type="project" value="InterPro"/>
</dbReference>
<dbReference type="OrthoDB" id="196547at2759"/>
<dbReference type="AlphaFoldDB" id="A0A8J2PKV6"/>
<dbReference type="PANTHER" id="PTHR45746:SF5">
    <property type="entry name" value="REGULATOR OF G-PROTEIN SIGNALING 7"/>
    <property type="match status" value="1"/>
</dbReference>
<dbReference type="GO" id="GO:0008277">
    <property type="term" value="P:regulation of G protein-coupled receptor signaling pathway"/>
    <property type="evidence" value="ECO:0007669"/>
    <property type="project" value="InterPro"/>
</dbReference>
<dbReference type="PANTHER" id="PTHR45746">
    <property type="entry name" value="LP21163P"/>
    <property type="match status" value="1"/>
</dbReference>
<dbReference type="Pfam" id="PF00631">
    <property type="entry name" value="G-gamma"/>
    <property type="match status" value="1"/>
</dbReference>
<dbReference type="GO" id="GO:0005737">
    <property type="term" value="C:cytoplasm"/>
    <property type="evidence" value="ECO:0007669"/>
    <property type="project" value="TreeGrafter"/>
</dbReference>
<dbReference type="GO" id="GO:0005886">
    <property type="term" value="C:plasma membrane"/>
    <property type="evidence" value="ECO:0007669"/>
    <property type="project" value="TreeGrafter"/>
</dbReference>
<feature type="domain" description="RGS" evidence="3">
    <location>
        <begin position="283"/>
        <end position="401"/>
    </location>
</feature>
<dbReference type="InterPro" id="IPR000591">
    <property type="entry name" value="DEP_dom"/>
</dbReference>
<keyword evidence="6" id="KW-1185">Reference proteome</keyword>
<dbReference type="GO" id="GO:0005096">
    <property type="term" value="F:GTPase activator activity"/>
    <property type="evidence" value="ECO:0007669"/>
    <property type="project" value="TreeGrafter"/>
</dbReference>
<dbReference type="InterPro" id="IPR016137">
    <property type="entry name" value="RGS"/>
</dbReference>
<dbReference type="CDD" id="cd04450">
    <property type="entry name" value="DEP_RGS7-like"/>
    <property type="match status" value="1"/>
</dbReference>
<keyword evidence="1" id="KW-0734">Signal transduction inhibitor</keyword>
<sequence>MQDPEHGVPVRSQKMFLTSIPAAFAGYDIIEWLMERLVIEDSVEAIHLANLLCQHGYFFPVGDNRNLSVKDDSSLYRFQTPYYWPSQVPCLDSVDYAIYLAKRTLRNKQKHGLEDYELEALNHLRKSLTQKWDFISMQADEQVRISKERKKVDKMVTDSQERAFWRVLRPPPGSTCCIETPPMHMADFHAQEGMKQIRRTNLIEDLRAEVDLLRTSCIRTRIKVSQALESLASHCDSYVEHDPFLVPRQPSNPWLSDDPCYWIINAPLVDIPTERRVKKWAISMEDLVFDPTGLREFTTYLKKEYCHENIRFWLAVRDLRYGAIFNLRQKAQQIYNEFLSPGAPCEINIDMRTMDAVQKEMNYLTPSRFTFDPAAKHVYTMLLKKDCYPRFIRSEHYKSLLANALQLNQKKRFFSFVAPGKKKSSTTTPPCFSLGSQGAFTGVGDVVKAADDVILITSGNKGDLLSASSQDGDRVSVLADCPYRGDLIPDEKKDNDSVMNALSQGSFDDVCPWESMEKLVDKGSGASKLPLSTSAPPVSIMPVPVVPVTTDMNPKRSKSEEKQVIVGAKPAVNIVSSSTVAVTNTPPASTTISMTIPCTTSSTLRTEAQEIQTTTKLSTSVSPPVSLSTSVEKTSTNVIEPQLSLPTPLPAPVMNNPTSVSSTTVHVSEKGKMGTMVTLVSEDLIEICPWDHENGSQPESTTFVKTYSTLGYL</sequence>
<dbReference type="Pfam" id="PF00615">
    <property type="entry name" value="RGS"/>
    <property type="match status" value="1"/>
</dbReference>
<protein>
    <recommendedName>
        <fullName evidence="7">Regulator of G-protein signaling 9</fullName>
    </recommendedName>
</protein>
<dbReference type="PROSITE" id="PS50058">
    <property type="entry name" value="G_PROTEIN_GAMMA"/>
    <property type="match status" value="1"/>
</dbReference>
<dbReference type="InterPro" id="IPR040759">
    <property type="entry name" value="RGS_DHEX"/>
</dbReference>
<dbReference type="Proteomes" id="UP000708208">
    <property type="component" value="Unassembled WGS sequence"/>
</dbReference>
<dbReference type="GO" id="GO:0007186">
    <property type="term" value="P:G protein-coupled receptor signaling pathway"/>
    <property type="evidence" value="ECO:0007669"/>
    <property type="project" value="InterPro"/>
</dbReference>
<dbReference type="GO" id="GO:0009968">
    <property type="term" value="P:negative regulation of signal transduction"/>
    <property type="evidence" value="ECO:0007669"/>
    <property type="project" value="UniProtKB-KW"/>
</dbReference>
<dbReference type="PROSITE" id="PS50132">
    <property type="entry name" value="RGS"/>
    <property type="match status" value="1"/>
</dbReference>
<comment type="caution">
    <text evidence="5">The sequence shown here is derived from an EMBL/GenBank/DDBJ whole genome shotgun (WGS) entry which is preliminary data.</text>
</comment>
<evidence type="ECO:0008006" key="7">
    <source>
        <dbReference type="Google" id="ProtNLM"/>
    </source>
</evidence>